<evidence type="ECO:0000313" key="2">
    <source>
        <dbReference type="EMBL" id="GAA2114859.1"/>
    </source>
</evidence>
<feature type="coiled-coil region" evidence="1">
    <location>
        <begin position="4"/>
        <end position="59"/>
    </location>
</feature>
<gene>
    <name evidence="2" type="ORF">GCM10009802_14520</name>
</gene>
<name>A0ABN2XNX7_9ACTN</name>
<evidence type="ECO:0000313" key="3">
    <source>
        <dbReference type="Proteomes" id="UP001500443"/>
    </source>
</evidence>
<protein>
    <submittedName>
        <fullName evidence="2">Uncharacterized protein</fullName>
    </submittedName>
</protein>
<keyword evidence="3" id="KW-1185">Reference proteome</keyword>
<dbReference type="SUPFAM" id="SSF57997">
    <property type="entry name" value="Tropomyosin"/>
    <property type="match status" value="1"/>
</dbReference>
<evidence type="ECO:0000256" key="1">
    <source>
        <dbReference type="SAM" id="Coils"/>
    </source>
</evidence>
<keyword evidence="1" id="KW-0175">Coiled coil</keyword>
<reference evidence="3" key="1">
    <citation type="journal article" date="2019" name="Int. J. Syst. Evol. Microbiol.">
        <title>The Global Catalogue of Microorganisms (GCM) 10K type strain sequencing project: providing services to taxonomists for standard genome sequencing and annotation.</title>
        <authorList>
            <consortium name="The Broad Institute Genomics Platform"/>
            <consortium name="The Broad Institute Genome Sequencing Center for Infectious Disease"/>
            <person name="Wu L."/>
            <person name="Ma J."/>
        </authorList>
    </citation>
    <scope>NUCLEOTIDE SEQUENCE [LARGE SCALE GENOMIC DNA]</scope>
    <source>
        <strain evidence="3">JCM 15481</strain>
    </source>
</reference>
<dbReference type="EMBL" id="BAAAPF010000025">
    <property type="protein sequence ID" value="GAA2114859.1"/>
    <property type="molecule type" value="Genomic_DNA"/>
</dbReference>
<accession>A0ABN2XNX7</accession>
<dbReference type="Proteomes" id="UP001500443">
    <property type="component" value="Unassembled WGS sequence"/>
</dbReference>
<dbReference type="Gene3D" id="1.20.5.340">
    <property type="match status" value="1"/>
</dbReference>
<comment type="caution">
    <text evidence="2">The sequence shown here is derived from an EMBL/GenBank/DDBJ whole genome shotgun (WGS) entry which is preliminary data.</text>
</comment>
<sequence>MSETDEFRRRIEALEAEMDALREHLTTTRAVVAINDRDVAEFKSELRAHKQVLQALRETQLEQGQRLGALETKVGALETTVGAIETKVGAIETKVTNGFAAVLAAVQAIADRLPAEPAG</sequence>
<organism evidence="2 3">
    <name type="scientific">Streptomyces synnematoformans</name>
    <dbReference type="NCBI Taxonomy" id="415721"/>
    <lineage>
        <taxon>Bacteria</taxon>
        <taxon>Bacillati</taxon>
        <taxon>Actinomycetota</taxon>
        <taxon>Actinomycetes</taxon>
        <taxon>Kitasatosporales</taxon>
        <taxon>Streptomycetaceae</taxon>
        <taxon>Streptomyces</taxon>
    </lineage>
</organism>
<dbReference type="RefSeq" id="WP_344288972.1">
    <property type="nucleotide sequence ID" value="NZ_BAAAPF010000025.1"/>
</dbReference>
<proteinExistence type="predicted"/>